<feature type="transmembrane region" description="Helical" evidence="1">
    <location>
        <begin position="29"/>
        <end position="50"/>
    </location>
</feature>
<keyword evidence="1" id="KW-0812">Transmembrane</keyword>
<evidence type="ECO:0000259" key="2">
    <source>
        <dbReference type="Pfam" id="PF21946"/>
    </source>
</evidence>
<comment type="caution">
    <text evidence="3">The sequence shown here is derived from an EMBL/GenBank/DDBJ whole genome shotgun (WGS) entry which is preliminary data.</text>
</comment>
<dbReference type="AlphaFoldDB" id="A0A439E0A7"/>
<reference evidence="3 4" key="1">
    <citation type="submission" date="2013-06" db="EMBL/GenBank/DDBJ databases">
        <title>The draft sequence of the Mycobacterium elephantis genome.</title>
        <authorList>
            <person name="Pettersson F.B."/>
            <person name="Das S."/>
            <person name="Dasgupta S."/>
            <person name="Bhattacharya A."/>
            <person name="Kirsebom L.A."/>
        </authorList>
    </citation>
    <scope>NUCLEOTIDE SEQUENCE [LARGE SCALE GENOMIC DNA]</scope>
    <source>
        <strain evidence="3 4">DSM 44368</strain>
    </source>
</reference>
<accession>A0A439E0A7</accession>
<dbReference type="InterPro" id="IPR053807">
    <property type="entry name" value="LppM"/>
</dbReference>
<keyword evidence="1" id="KW-1133">Transmembrane helix</keyword>
<keyword evidence="4" id="KW-1185">Reference proteome</keyword>
<organism evidence="3 4">
    <name type="scientific">Mycolicibacterium elephantis DSM 44368</name>
    <dbReference type="NCBI Taxonomy" id="1335622"/>
    <lineage>
        <taxon>Bacteria</taxon>
        <taxon>Bacillati</taxon>
        <taxon>Actinomycetota</taxon>
        <taxon>Actinomycetes</taxon>
        <taxon>Mycobacteriales</taxon>
        <taxon>Mycobacteriaceae</taxon>
        <taxon>Mycolicibacterium</taxon>
    </lineage>
</organism>
<evidence type="ECO:0000313" key="3">
    <source>
        <dbReference type="EMBL" id="RWA23811.1"/>
    </source>
</evidence>
<evidence type="ECO:0000256" key="1">
    <source>
        <dbReference type="SAM" id="Phobius"/>
    </source>
</evidence>
<protein>
    <recommendedName>
        <fullName evidence="2">LppM domain-containing protein</fullName>
    </recommendedName>
</protein>
<name>A0A439E0A7_9MYCO</name>
<sequence>MRRDASAAVPVWHDDHVPALLTRGSRTRLLAIVMLLLVVLPTAVGCVRVRTSLTVSPDDRVSGQIVAAAKPRNADDKGPQLLNNLPFSNKVAVSEYERDDYVGSRAVFSDLTFAEVPQLASMNRDAAGVDISLRRAGDLVILEGRADLTSLNDPEADVSLSVSFPGEVTSTNGEQVSTEIVEWKLRPGVVSTMNAQARYTDPSARSFTGAAIWLGLGSFLVAGIIGVLAYLNRDQSPRVGERQP</sequence>
<dbReference type="Proteomes" id="UP000287177">
    <property type="component" value="Unassembled WGS sequence"/>
</dbReference>
<feature type="domain" description="LppM" evidence="2">
    <location>
        <begin position="48"/>
        <end position="199"/>
    </location>
</feature>
<evidence type="ECO:0000313" key="4">
    <source>
        <dbReference type="Proteomes" id="UP000287177"/>
    </source>
</evidence>
<proteinExistence type="predicted"/>
<feature type="transmembrane region" description="Helical" evidence="1">
    <location>
        <begin position="210"/>
        <end position="231"/>
    </location>
</feature>
<keyword evidence="1" id="KW-0472">Membrane</keyword>
<dbReference type="EMBL" id="ATDN01000001">
    <property type="protein sequence ID" value="RWA23811.1"/>
    <property type="molecule type" value="Genomic_DNA"/>
</dbReference>
<gene>
    <name evidence="3" type="ORF">MELE44368_00990</name>
</gene>
<dbReference type="Pfam" id="PF21946">
    <property type="entry name" value="LppM"/>
    <property type="match status" value="1"/>
</dbReference>